<feature type="compositionally biased region" description="Basic residues" evidence="8">
    <location>
        <begin position="1"/>
        <end position="10"/>
    </location>
</feature>
<evidence type="ECO:0000256" key="8">
    <source>
        <dbReference type="SAM" id="MobiDB-lite"/>
    </source>
</evidence>
<evidence type="ECO:0000256" key="7">
    <source>
        <dbReference type="RuleBase" id="RU365068"/>
    </source>
</evidence>
<comment type="function">
    <text evidence="7">RNA helicase.</text>
</comment>
<dbReference type="OrthoDB" id="3370at2759"/>
<dbReference type="EC" id="3.6.4.13" evidence="7"/>
<keyword evidence="12" id="KW-1185">Reference proteome</keyword>
<protein>
    <recommendedName>
        <fullName evidence="7">ATP-dependent RNA helicase</fullName>
        <ecNumber evidence="7">3.6.4.13</ecNumber>
    </recommendedName>
</protein>
<evidence type="ECO:0000259" key="9">
    <source>
        <dbReference type="PROSITE" id="PS51192"/>
    </source>
</evidence>
<feature type="domain" description="Helicase ATP-binding" evidence="9">
    <location>
        <begin position="208"/>
        <end position="432"/>
    </location>
</feature>
<comment type="catalytic activity">
    <reaction evidence="7">
        <text>ATP + H2O = ADP + phosphate + H(+)</text>
        <dbReference type="Rhea" id="RHEA:13065"/>
        <dbReference type="ChEBI" id="CHEBI:15377"/>
        <dbReference type="ChEBI" id="CHEBI:15378"/>
        <dbReference type="ChEBI" id="CHEBI:30616"/>
        <dbReference type="ChEBI" id="CHEBI:43474"/>
        <dbReference type="ChEBI" id="CHEBI:456216"/>
        <dbReference type="EC" id="3.6.4.13"/>
    </reaction>
</comment>
<feature type="domain" description="Helicase C-terminal" evidence="10">
    <location>
        <begin position="462"/>
        <end position="608"/>
    </location>
</feature>
<dbReference type="GO" id="GO:0016787">
    <property type="term" value="F:hydrolase activity"/>
    <property type="evidence" value="ECO:0007669"/>
    <property type="project" value="UniProtKB-KW"/>
</dbReference>
<feature type="compositionally biased region" description="Polar residues" evidence="8">
    <location>
        <begin position="79"/>
        <end position="90"/>
    </location>
</feature>
<dbReference type="InterPro" id="IPR001650">
    <property type="entry name" value="Helicase_C-like"/>
</dbReference>
<evidence type="ECO:0000313" key="11">
    <source>
        <dbReference type="EMBL" id="KAJ1920711.1"/>
    </source>
</evidence>
<evidence type="ECO:0000256" key="2">
    <source>
        <dbReference type="ARBA" id="ARBA00022801"/>
    </source>
</evidence>
<sequence>MKNKGSKPKARSASSSVDRENPKKPKIISKFDGDNDDNEKEMSMDIEDNSDHDSDARSDSSNESNLSENESDYSSDSSANTVESSASDNDQSNDEDVSDSENGDANEGIRAPEDEMQIEGLMQFPDFSAEAQENQNTSIPAGALNRIGLPKWLLNPRNISSEVRVKVDDPSLSLSTKIIERCRHEGIDSLFAVQSAVIPTLREAQSLSRLRHHVRDLCVSAPTGSGKTLAYVLPITEKLASRTVVRLRALVVVPTRDLVAQVKETFDKMAKGTDLRIGAVTGAISLAKEQRNIVGNLDTAVKGGSSKVDILICTPGRLVDHLNMTPNFTLQHLEFWVMDEADRLLNQSYHGWLNQVHKATNNVQSISKTMEATLDPLTKLPIPDAMTFYNAEDTYDILSRPPQRIQKLLFSATLTRDPAKIASLRLQRPVYISVESPLKTQTTDSGEITSDVRYSMPSGLKSLEAAHRLYQVVELFDQHYRKISSKPSSADSDTLVVAEFSSDLQPQKRHMILNKFREGKIRLLICSDLIARGLDLDCVQAVISYDAPMHMDKYVHRVGRTARAGRDGVAYTLVEKQEARFFKQMMREHSHYQSLARFNIKSSTLDEIREPYEASTNKISNTKRYMAMSNMEDLYSANKDA</sequence>
<dbReference type="AlphaFoldDB" id="A0A9W8AAA3"/>
<keyword evidence="1 6" id="KW-0547">Nucleotide-binding</keyword>
<dbReference type="GO" id="GO:0003723">
    <property type="term" value="F:RNA binding"/>
    <property type="evidence" value="ECO:0007669"/>
    <property type="project" value="UniProtKB-UniRule"/>
</dbReference>
<gene>
    <name evidence="11" type="primary">DBP6</name>
    <name evidence="11" type="ORF">H4219_001110</name>
</gene>
<evidence type="ECO:0000256" key="4">
    <source>
        <dbReference type="ARBA" id="ARBA00022840"/>
    </source>
</evidence>
<dbReference type="InterPro" id="IPR000629">
    <property type="entry name" value="RNA-helicase_DEAD-box_CS"/>
</dbReference>
<keyword evidence="3 6" id="KW-0347">Helicase</keyword>
<evidence type="ECO:0000256" key="6">
    <source>
        <dbReference type="RuleBase" id="RU000492"/>
    </source>
</evidence>
<name>A0A9W8AAA3_9FUNG</name>
<dbReference type="SMART" id="SM00490">
    <property type="entry name" value="HELICc"/>
    <property type="match status" value="1"/>
</dbReference>
<accession>A0A9W8AAA3</accession>
<dbReference type="CDD" id="cd18787">
    <property type="entry name" value="SF2_C_DEAD"/>
    <property type="match status" value="1"/>
</dbReference>
<evidence type="ECO:0000259" key="10">
    <source>
        <dbReference type="PROSITE" id="PS51194"/>
    </source>
</evidence>
<dbReference type="GO" id="GO:0003724">
    <property type="term" value="F:RNA helicase activity"/>
    <property type="evidence" value="ECO:0007669"/>
    <property type="project" value="UniProtKB-EC"/>
</dbReference>
<keyword evidence="4 6" id="KW-0067">ATP-binding</keyword>
<evidence type="ECO:0000313" key="12">
    <source>
        <dbReference type="Proteomes" id="UP001150538"/>
    </source>
</evidence>
<comment type="similarity">
    <text evidence="6">Belongs to the DEAD box helicase family.</text>
</comment>
<keyword evidence="5 7" id="KW-0694">RNA-binding</keyword>
<reference evidence="11" key="1">
    <citation type="submission" date="2022-07" db="EMBL/GenBank/DDBJ databases">
        <title>Phylogenomic reconstructions and comparative analyses of Kickxellomycotina fungi.</title>
        <authorList>
            <person name="Reynolds N.K."/>
            <person name="Stajich J.E."/>
            <person name="Barry K."/>
            <person name="Grigoriev I.V."/>
            <person name="Crous P."/>
            <person name="Smith M.E."/>
        </authorList>
    </citation>
    <scope>NUCLEOTIDE SEQUENCE</scope>
    <source>
        <strain evidence="11">NBRC 100468</strain>
    </source>
</reference>
<feature type="compositionally biased region" description="Acidic residues" evidence="8">
    <location>
        <begin position="34"/>
        <end position="48"/>
    </location>
</feature>
<organism evidence="11 12">
    <name type="scientific">Mycoemilia scoparia</name>
    <dbReference type="NCBI Taxonomy" id="417184"/>
    <lineage>
        <taxon>Eukaryota</taxon>
        <taxon>Fungi</taxon>
        <taxon>Fungi incertae sedis</taxon>
        <taxon>Zoopagomycota</taxon>
        <taxon>Kickxellomycotina</taxon>
        <taxon>Kickxellomycetes</taxon>
        <taxon>Kickxellales</taxon>
        <taxon>Kickxellaceae</taxon>
        <taxon>Mycoemilia</taxon>
    </lineage>
</organism>
<proteinExistence type="inferred from homology"/>
<comment type="caution">
    <text evidence="11">The sequence shown here is derived from an EMBL/GenBank/DDBJ whole genome shotgun (WGS) entry which is preliminary data.</text>
</comment>
<dbReference type="Proteomes" id="UP001150538">
    <property type="component" value="Unassembled WGS sequence"/>
</dbReference>
<feature type="region of interest" description="Disordered" evidence="8">
    <location>
        <begin position="1"/>
        <end position="111"/>
    </location>
</feature>
<evidence type="ECO:0000256" key="3">
    <source>
        <dbReference type="ARBA" id="ARBA00022806"/>
    </source>
</evidence>
<feature type="compositionally biased region" description="Acidic residues" evidence="8">
    <location>
        <begin position="91"/>
        <end position="104"/>
    </location>
</feature>
<evidence type="ECO:0000256" key="1">
    <source>
        <dbReference type="ARBA" id="ARBA00022741"/>
    </source>
</evidence>
<dbReference type="SMART" id="SM00487">
    <property type="entry name" value="DEXDc"/>
    <property type="match status" value="1"/>
</dbReference>
<dbReference type="PANTHER" id="PTHR24031">
    <property type="entry name" value="RNA HELICASE"/>
    <property type="match status" value="1"/>
</dbReference>
<dbReference type="PROSITE" id="PS51194">
    <property type="entry name" value="HELICASE_CTER"/>
    <property type="match status" value="1"/>
</dbReference>
<dbReference type="Gene3D" id="3.40.50.300">
    <property type="entry name" value="P-loop containing nucleotide triphosphate hydrolases"/>
    <property type="match status" value="2"/>
</dbReference>
<dbReference type="InterPro" id="IPR014001">
    <property type="entry name" value="Helicase_ATP-bd"/>
</dbReference>
<dbReference type="GO" id="GO:0005524">
    <property type="term" value="F:ATP binding"/>
    <property type="evidence" value="ECO:0007669"/>
    <property type="project" value="UniProtKB-UniRule"/>
</dbReference>
<dbReference type="Pfam" id="PF00270">
    <property type="entry name" value="DEAD"/>
    <property type="match status" value="1"/>
</dbReference>
<dbReference type="PROSITE" id="PS51192">
    <property type="entry name" value="HELICASE_ATP_BIND_1"/>
    <property type="match status" value="1"/>
</dbReference>
<keyword evidence="2 6" id="KW-0378">Hydrolase</keyword>
<comment type="domain">
    <text evidence="7">The Q motif is unique to and characteristic of the DEAD box family of RNA helicases and controls ATP binding and hydrolysis.</text>
</comment>
<dbReference type="InterPro" id="IPR011545">
    <property type="entry name" value="DEAD/DEAH_box_helicase_dom"/>
</dbReference>
<feature type="compositionally biased region" description="Low complexity" evidence="8">
    <location>
        <begin position="61"/>
        <end position="78"/>
    </location>
</feature>
<dbReference type="CDD" id="cd17956">
    <property type="entry name" value="DEADc_DDX51"/>
    <property type="match status" value="1"/>
</dbReference>
<dbReference type="Pfam" id="PF00271">
    <property type="entry name" value="Helicase_C"/>
    <property type="match status" value="1"/>
</dbReference>
<dbReference type="InterPro" id="IPR027417">
    <property type="entry name" value="P-loop_NTPase"/>
</dbReference>
<feature type="compositionally biased region" description="Basic and acidic residues" evidence="8">
    <location>
        <begin position="17"/>
        <end position="33"/>
    </location>
</feature>
<feature type="compositionally biased region" description="Basic and acidic residues" evidence="8">
    <location>
        <begin position="49"/>
        <end position="60"/>
    </location>
</feature>
<dbReference type="EMBL" id="JANBPU010000010">
    <property type="protein sequence ID" value="KAJ1920711.1"/>
    <property type="molecule type" value="Genomic_DNA"/>
</dbReference>
<evidence type="ECO:0000256" key="5">
    <source>
        <dbReference type="ARBA" id="ARBA00022884"/>
    </source>
</evidence>
<dbReference type="SUPFAM" id="SSF52540">
    <property type="entry name" value="P-loop containing nucleoside triphosphate hydrolases"/>
    <property type="match status" value="1"/>
</dbReference>
<dbReference type="PROSITE" id="PS00039">
    <property type="entry name" value="DEAD_ATP_HELICASE"/>
    <property type="match status" value="1"/>
</dbReference>